<accession>A0A2N8U209</accession>
<reference evidence="1 4" key="2">
    <citation type="journal article" date="2020" name="Vet. Res.">
        <title>Phylogenomic analysis of Mycoplasma bovis from Belgian veal, dairy and beef herds.</title>
        <authorList>
            <person name="Bokma J."/>
            <person name="Vereecke N."/>
            <person name="De Bleecker K."/>
            <person name="Callens J."/>
            <person name="Ribbens S."/>
            <person name="Nauwynck H."/>
            <person name="Haesebrouck F."/>
            <person name="Theuns S."/>
            <person name="Boyen F."/>
            <person name="Pardon B."/>
        </authorList>
    </citation>
    <scope>NUCLEOTIDE SEQUENCE [LARGE SCALE GENOMIC DNA]</scope>
    <source>
        <strain evidence="1 4">Mb222</strain>
    </source>
</reference>
<reference evidence="1" key="3">
    <citation type="submission" date="2021-04" db="EMBL/GenBank/DDBJ databases">
        <authorList>
            <person name="Vereecke N."/>
            <person name="Bokma J."/>
        </authorList>
    </citation>
    <scope>NUCLEOTIDE SEQUENCE</scope>
    <source>
        <strain evidence="1">Mb222</strain>
    </source>
</reference>
<evidence type="ECO:0000313" key="1">
    <source>
        <dbReference type="EMBL" id="QQH50034.2"/>
    </source>
</evidence>
<reference evidence="2 3" key="1">
    <citation type="submission" date="2016-06" db="EMBL/GenBank/DDBJ databases">
        <authorList>
            <person name="Kjaerup R.B."/>
            <person name="Dalgaard T.S."/>
            <person name="Juul-Madsen H.R."/>
        </authorList>
    </citation>
    <scope>NUCLEOTIDE SEQUENCE [LARGE SCALE GENOMIC DNA]</scope>
    <source>
        <strain evidence="2">JF4278</strain>
    </source>
</reference>
<dbReference type="Proteomes" id="UP000233776">
    <property type="component" value="Chromosome I"/>
</dbReference>
<sequence>MANSNLNGKVDLSKLKLDENFITNFLEKFDGVLRNKLSAAKLLKTLKGLEKINQADFDEIKEEKESESSDKFKKVTIKASSTSKLISGTLVIEKKDK</sequence>
<dbReference type="RefSeq" id="WP_075271011.1">
    <property type="nucleotide sequence ID" value="NZ_CP022589.1"/>
</dbReference>
<proteinExistence type="predicted"/>
<keyword evidence="4" id="KW-1185">Reference proteome</keyword>
<evidence type="ECO:0000313" key="4">
    <source>
        <dbReference type="Proteomes" id="UP000596039"/>
    </source>
</evidence>
<evidence type="ECO:0000313" key="3">
    <source>
        <dbReference type="Proteomes" id="UP000233776"/>
    </source>
</evidence>
<dbReference type="EMBL" id="LT578453">
    <property type="protein sequence ID" value="SBO46047.1"/>
    <property type="molecule type" value="Genomic_DNA"/>
</dbReference>
<dbReference type="EMBL" id="CP058496">
    <property type="protein sequence ID" value="QQH50034.2"/>
    <property type="molecule type" value="Genomic_DNA"/>
</dbReference>
<dbReference type="Proteomes" id="UP000596039">
    <property type="component" value="Chromosome"/>
</dbReference>
<evidence type="ECO:0000313" key="2">
    <source>
        <dbReference type="EMBL" id="SBO46047.1"/>
    </source>
</evidence>
<gene>
    <name evidence="1" type="ORF">HYD69_02540</name>
    <name evidence="2" type="ORF">MBOVJF4278_00273</name>
</gene>
<name>A0A2N8U209_MYCBV</name>
<organism evidence="2 3">
    <name type="scientific">Mycoplasmopsis bovis</name>
    <name type="common">Mycoplasma bovis</name>
    <dbReference type="NCBI Taxonomy" id="28903"/>
    <lineage>
        <taxon>Bacteria</taxon>
        <taxon>Bacillati</taxon>
        <taxon>Mycoplasmatota</taxon>
        <taxon>Mycoplasmoidales</taxon>
        <taxon>Metamycoplasmataceae</taxon>
        <taxon>Mycoplasmopsis</taxon>
    </lineage>
</organism>
<protein>
    <submittedName>
        <fullName evidence="2">Uncharacterized protein</fullName>
    </submittedName>
</protein>
<dbReference type="AlphaFoldDB" id="A0A2N8U209"/>